<keyword evidence="1" id="KW-0732">Signal</keyword>
<protein>
    <submittedName>
        <fullName evidence="2">Uncharacterized protein</fullName>
    </submittedName>
</protein>
<evidence type="ECO:0000313" key="2">
    <source>
        <dbReference type="EMBL" id="SMG09511.1"/>
    </source>
</evidence>
<gene>
    <name evidence="2" type="ORF">SAMN05661096_00223</name>
</gene>
<feature type="chain" id="PRO_5013298955" evidence="1">
    <location>
        <begin position="28"/>
        <end position="1634"/>
    </location>
</feature>
<proteinExistence type="predicted"/>
<name>A0A1X7I501_9BACT</name>
<accession>A0A1X7I501</accession>
<sequence length="1634" mass="177649">MKKTLLIFFITLSALGQLLAFSGSASTDSVSVSSNKSTDVAISLSEESALAIVTHNLLIDKAETHPLDSANIASTVNPRTPKALTTNTHFPIPNVHLPITNDQLPTTNDQLPTTNDQLLITNNQLTNPNSTNVQPTNDQLLTPNVSFHPEGLIPTTDPIDSAQYYIAKAQAVIAEIREKRKFIGYLDGESLQSLPVGIHKEIGGLDYDIAIASIKLKPQYAELEVYMTFTMPQNGKVLTFRGTGIKFTKAGAIVGDANLELVADYAINLQGDKSQIILKSGTQVSFDCSGFLAMAIEADVKFARSLLIPEGPQGDTLGGNVVGNFSTSITDWNNLIAEVSLPPFQLRSLKGVGFKVSNAVIDFSDLENALSMKFPVDYQSPAVMAGLPKLWRGFYLRELIVSLPSEFNKSGASERTQFFAENVLIDELGFSGVLTGTELLDKSNADMNGWAYSLDSLQIDLMANSIRSGSFSGDIVIPISGEERPFTYSALIQSGSDYVFNVAAPDSLEFPMFKTSKLELYPNSYVEVKVVDGKFSPKANLHGKMNIQAQLGNNEQKKGVELADITFENLQLQAVKPYIQVGNFSFGSEAAQQAMANFPVSINNIGMKTISDTEVGLEFDLLLGLTGSGGGSYGAEAGLTIVGELPEGESIKKWKYKEVQVRDIAIDIDGGAYKFQGQLTFFKNDPMYGEGFNGQVQAEFKPGIKLQATAIFGNVDGYRYWYADALGSFSSGIPIFTGVGIYGFGGGAYYRMAMDTEGVGSALGETVSGVVYVPKESAGLGLKATVELGSHPKPEAFNGDLTFEVAFNKGGGMRYISFKGNGYLATPPAAGTLAKMKEKTQKLASVVAKAEKVAGNIPGGALLAENAEADQSVTQLYGQIGAAAGKKGQISASVFISYDFNNKELHGNFEAYVNVAGGIIQGSGAGGRAGWAVLHFAPDEWYVYAGTPDDRIGLSMGVGPIKAETTSYLMVGTKIEGSPPPPDNVLTSLKKKGEELDYARNINALKNGGGFAFGSSFSIDTGDLNFLMFYASMSAGAGFDVMLRDLGNASCSNRSGTIGVNGWYANGQAYAYFDGNIGIKVKLFGKNKKVDIIDLGAAAVLQAKLPNPFWMRGIVGGRFNVLGGLVKGDCQFEVTIGEECDMEGGNALEGVKVIADITPASGQKDVNVFNNPQVVFNMAVGEIFEMIDADDRKKTFRIKLDELKVLNGTTEIAGDLNWNATNDVVAFDSYDIFPSEKELTLSVKVRFEERLSGSWQTVRVDNKDYTEEKTVKFTTGIAPDYIPHENVEYSYPVVSQLNFYKDEYNQGYIKLDKGQPELFQVSDEWAQRARFTAAGGEEAYLNYNYSNSSRKVTFNLPASLSKDEVYKFELVNLPAQEAEAIDRNVSEKSDKVTVGNNKLDTEITTKTAEGTIDQLQEKQVFGMNFRSSKYATFSEKVDAQNITSAIRNVVIQWYAENLIAYSTVIENYDEAELEGNQFTNNIPLVSIEADIAGNSYFDDKIIPLVYEGYPVGGSTITHRDTDVLGLIPVKAMDIYQTNRSKKLNEDNLGGTYFSSSETWGYKFDMHLPMALDFFEIQEKVIDKYASGTSNDDRIQEIIMGQFPLIRQGDYKITLKYTLPGKTTSHSTTSKTLNY</sequence>
<dbReference type="STRING" id="1028.SAMN05661096_00223"/>
<dbReference type="RefSeq" id="WP_176223675.1">
    <property type="nucleotide sequence ID" value="NZ_FXAW01000001.1"/>
</dbReference>
<organism evidence="2 3">
    <name type="scientific">Marivirga sericea</name>
    <dbReference type="NCBI Taxonomy" id="1028"/>
    <lineage>
        <taxon>Bacteria</taxon>
        <taxon>Pseudomonadati</taxon>
        <taxon>Bacteroidota</taxon>
        <taxon>Cytophagia</taxon>
        <taxon>Cytophagales</taxon>
        <taxon>Marivirgaceae</taxon>
        <taxon>Marivirga</taxon>
    </lineage>
</organism>
<dbReference type="Proteomes" id="UP000193804">
    <property type="component" value="Unassembled WGS sequence"/>
</dbReference>
<evidence type="ECO:0000313" key="3">
    <source>
        <dbReference type="Proteomes" id="UP000193804"/>
    </source>
</evidence>
<reference evidence="3" key="1">
    <citation type="submission" date="2017-04" db="EMBL/GenBank/DDBJ databases">
        <authorList>
            <person name="Varghese N."/>
            <person name="Submissions S."/>
        </authorList>
    </citation>
    <scope>NUCLEOTIDE SEQUENCE [LARGE SCALE GENOMIC DNA]</scope>
    <source>
        <strain evidence="3">DSM 4125</strain>
    </source>
</reference>
<evidence type="ECO:0000256" key="1">
    <source>
        <dbReference type="SAM" id="SignalP"/>
    </source>
</evidence>
<keyword evidence="3" id="KW-1185">Reference proteome</keyword>
<dbReference type="EMBL" id="FXAW01000001">
    <property type="protein sequence ID" value="SMG09511.1"/>
    <property type="molecule type" value="Genomic_DNA"/>
</dbReference>
<feature type="signal peptide" evidence="1">
    <location>
        <begin position="1"/>
        <end position="27"/>
    </location>
</feature>